<feature type="transmembrane region" description="Helical" evidence="12">
    <location>
        <begin position="174"/>
        <end position="193"/>
    </location>
</feature>
<dbReference type="InterPro" id="IPR001694">
    <property type="entry name" value="NADH_UbQ_OxRdtase_su1/FPO"/>
</dbReference>
<feature type="transmembrane region" description="Helical" evidence="12">
    <location>
        <begin position="144"/>
        <end position="162"/>
    </location>
</feature>
<dbReference type="PROSITE" id="PS00667">
    <property type="entry name" value="COMPLEX1_ND1_1"/>
    <property type="match status" value="1"/>
</dbReference>
<reference evidence="13" key="1">
    <citation type="journal article" date="2022" name="Polar Biol.">
        <title>Mitochondrial genomes provide insight into interfamilial relationships within Pycnogonida.</title>
        <authorList>
            <person name="Zehnpfennig J.R."/>
            <person name="Varney R.M."/>
            <person name="Halanych K.M."/>
            <person name="Mahon A.R."/>
        </authorList>
    </citation>
    <scope>NUCLEOTIDE SEQUENCE</scope>
</reference>
<geneLocation type="mitochondrion" evidence="13"/>
<evidence type="ECO:0000256" key="9">
    <source>
        <dbReference type="ARBA" id="ARBA00023136"/>
    </source>
</evidence>
<dbReference type="GO" id="GO:0009060">
    <property type="term" value="P:aerobic respiration"/>
    <property type="evidence" value="ECO:0007669"/>
    <property type="project" value="TreeGrafter"/>
</dbReference>
<feature type="transmembrane region" description="Helical" evidence="12">
    <location>
        <begin position="220"/>
        <end position="245"/>
    </location>
</feature>
<dbReference type="Pfam" id="PF00146">
    <property type="entry name" value="NADHdh"/>
    <property type="match status" value="1"/>
</dbReference>
<comment type="function">
    <text evidence="1">Core subunit of the mitochondrial membrane respiratory chain NADH dehydrogenase (Complex I) that is believed to belong to the minimal assembly required for catalysis. Complex I functions in the transfer of electrons from NADH to the respiratory chain. The immediate electron acceptor for the enzyme is believed to be ubiquinone.</text>
</comment>
<dbReference type="PANTHER" id="PTHR11432">
    <property type="entry name" value="NADH DEHYDROGENASE SUBUNIT 1"/>
    <property type="match status" value="1"/>
</dbReference>
<dbReference type="GO" id="GO:0008137">
    <property type="term" value="F:NADH dehydrogenase (ubiquinone) activity"/>
    <property type="evidence" value="ECO:0007669"/>
    <property type="project" value="UniProtKB-EC"/>
</dbReference>
<dbReference type="GO" id="GO:0003954">
    <property type="term" value="F:NADH dehydrogenase activity"/>
    <property type="evidence" value="ECO:0007669"/>
    <property type="project" value="TreeGrafter"/>
</dbReference>
<keyword evidence="6 10" id="KW-0812">Transmembrane</keyword>
<keyword evidence="8 11" id="KW-0830">Ubiquinone</keyword>
<keyword evidence="9 12" id="KW-0472">Membrane</keyword>
<dbReference type="EC" id="7.1.1.2" evidence="11"/>
<name>A0A9E7V7D0_9CHEL</name>
<evidence type="ECO:0000256" key="12">
    <source>
        <dbReference type="SAM" id="Phobius"/>
    </source>
</evidence>
<evidence type="ECO:0000256" key="1">
    <source>
        <dbReference type="ARBA" id="ARBA00003257"/>
    </source>
</evidence>
<feature type="transmembrane region" description="Helical" evidence="12">
    <location>
        <begin position="5"/>
        <end position="25"/>
    </location>
</feature>
<accession>A0A9E7V7D0</accession>
<dbReference type="PANTHER" id="PTHR11432:SF3">
    <property type="entry name" value="NADH-UBIQUINONE OXIDOREDUCTASE CHAIN 1"/>
    <property type="match status" value="1"/>
</dbReference>
<keyword evidence="11 13" id="KW-0496">Mitochondrion</keyword>
<evidence type="ECO:0000256" key="5">
    <source>
        <dbReference type="ARBA" id="ARBA00022448"/>
    </source>
</evidence>
<gene>
    <name evidence="13" type="primary">nad1</name>
</gene>
<evidence type="ECO:0000256" key="11">
    <source>
        <dbReference type="RuleBase" id="RU000473"/>
    </source>
</evidence>
<sequence length="309" mass="36112">MLDLLLIYLLLIIFILVGVGFFTLLERKILGYLNNRKGPNKVGVIGLGQPISDGLKLFSKEYLFPYLSIYMLFFISPMFIFFLSLIMWLSLPLLNHFLDFKLSLLYFLCITSLSVYALIFSGWASNSKYSIYGAYRGVVQTISYEVSLALIMLCFVYLVGGYSLEEFYLYQQNCWMVFFMFPLALMWLVSMLAETNRTPFDFTEGESELVSGFNIEYSGYFFAVIFIGEYSSIMFMSNLYVILFLGSWSSLYMLKVMTLIFLFILIRGTLPRFRYDNLMYLAWKIYLPSVINFLIFFVSFKIFIFTLLL</sequence>
<feature type="transmembrane region" description="Helical" evidence="12">
    <location>
        <begin position="103"/>
        <end position="124"/>
    </location>
</feature>
<feature type="transmembrane region" description="Helical" evidence="12">
    <location>
        <begin position="252"/>
        <end position="270"/>
    </location>
</feature>
<dbReference type="PROSITE" id="PS00668">
    <property type="entry name" value="COMPLEX1_ND1_2"/>
    <property type="match status" value="1"/>
</dbReference>
<evidence type="ECO:0000256" key="2">
    <source>
        <dbReference type="ARBA" id="ARBA00004225"/>
    </source>
</evidence>
<feature type="transmembrane region" description="Helical" evidence="12">
    <location>
        <begin position="67"/>
        <end position="91"/>
    </location>
</feature>
<dbReference type="GO" id="GO:0005743">
    <property type="term" value="C:mitochondrial inner membrane"/>
    <property type="evidence" value="ECO:0007669"/>
    <property type="project" value="UniProtKB-SubCell"/>
</dbReference>
<dbReference type="HAMAP" id="MF_01350">
    <property type="entry name" value="NDH1_NuoH"/>
    <property type="match status" value="1"/>
</dbReference>
<evidence type="ECO:0000256" key="10">
    <source>
        <dbReference type="RuleBase" id="RU000471"/>
    </source>
</evidence>
<evidence type="ECO:0000256" key="6">
    <source>
        <dbReference type="ARBA" id="ARBA00022692"/>
    </source>
</evidence>
<evidence type="ECO:0000256" key="7">
    <source>
        <dbReference type="ARBA" id="ARBA00022989"/>
    </source>
</evidence>
<evidence type="ECO:0000256" key="8">
    <source>
        <dbReference type="ARBA" id="ARBA00023075"/>
    </source>
</evidence>
<dbReference type="EMBL" id="OK649915">
    <property type="protein sequence ID" value="UZA61312.1"/>
    <property type="molecule type" value="Genomic_DNA"/>
</dbReference>
<comment type="similarity">
    <text evidence="3 10">Belongs to the complex I subunit 1 family.</text>
</comment>
<feature type="transmembrane region" description="Helical" evidence="12">
    <location>
        <begin position="290"/>
        <end position="308"/>
    </location>
</feature>
<keyword evidence="5" id="KW-0813">Transport</keyword>
<protein>
    <recommendedName>
        <fullName evidence="4 11">NADH-ubiquinone oxidoreductase chain 1</fullName>
        <ecNumber evidence="11">7.1.1.2</ecNumber>
    </recommendedName>
</protein>
<keyword evidence="7 12" id="KW-1133">Transmembrane helix</keyword>
<comment type="subcellular location">
    <subcellularLocation>
        <location evidence="10">Mitochondrion inner membrane</location>
        <topology evidence="10">Multi-pass membrane protein</topology>
    </subcellularLocation>
    <subcellularLocation>
        <location evidence="2">Mitochondrion membrane</location>
        <topology evidence="2">Multi-pass membrane protein</topology>
    </subcellularLocation>
</comment>
<dbReference type="AlphaFoldDB" id="A0A9E7V7D0"/>
<dbReference type="InterPro" id="IPR018086">
    <property type="entry name" value="NADH_UbQ_OxRdtase_su1_CS"/>
</dbReference>
<evidence type="ECO:0000313" key="13">
    <source>
        <dbReference type="EMBL" id="UZA61312.1"/>
    </source>
</evidence>
<evidence type="ECO:0000256" key="3">
    <source>
        <dbReference type="ARBA" id="ARBA00010535"/>
    </source>
</evidence>
<organism evidence="13">
    <name type="scientific">Rhynchothorax sp. JZ-2022</name>
    <dbReference type="NCBI Taxonomy" id="2992009"/>
    <lineage>
        <taxon>Eukaryota</taxon>
        <taxon>Metazoa</taxon>
        <taxon>Ecdysozoa</taxon>
        <taxon>Arthropoda</taxon>
        <taxon>Chelicerata</taxon>
        <taxon>Pycnogonida</taxon>
        <taxon>Pantopoda</taxon>
        <taxon>Rhynchothorax</taxon>
    </lineage>
</organism>
<evidence type="ECO:0000256" key="4">
    <source>
        <dbReference type="ARBA" id="ARBA00021009"/>
    </source>
</evidence>
<keyword evidence="10" id="KW-0520">NAD</keyword>
<comment type="catalytic activity">
    <reaction evidence="11">
        <text>a ubiquinone + NADH + 5 H(+)(in) = a ubiquinol + NAD(+) + 4 H(+)(out)</text>
        <dbReference type="Rhea" id="RHEA:29091"/>
        <dbReference type="Rhea" id="RHEA-COMP:9565"/>
        <dbReference type="Rhea" id="RHEA-COMP:9566"/>
        <dbReference type="ChEBI" id="CHEBI:15378"/>
        <dbReference type="ChEBI" id="CHEBI:16389"/>
        <dbReference type="ChEBI" id="CHEBI:17976"/>
        <dbReference type="ChEBI" id="CHEBI:57540"/>
        <dbReference type="ChEBI" id="CHEBI:57945"/>
        <dbReference type="EC" id="7.1.1.2"/>
    </reaction>
</comment>
<proteinExistence type="inferred from homology"/>